<organism evidence="1 2">
    <name type="scientific">Elysia crispata</name>
    <name type="common">lettuce slug</name>
    <dbReference type="NCBI Taxonomy" id="231223"/>
    <lineage>
        <taxon>Eukaryota</taxon>
        <taxon>Metazoa</taxon>
        <taxon>Spiralia</taxon>
        <taxon>Lophotrochozoa</taxon>
        <taxon>Mollusca</taxon>
        <taxon>Gastropoda</taxon>
        <taxon>Heterobranchia</taxon>
        <taxon>Euthyneura</taxon>
        <taxon>Panpulmonata</taxon>
        <taxon>Sacoglossa</taxon>
        <taxon>Placobranchoidea</taxon>
        <taxon>Plakobranchidae</taxon>
        <taxon>Elysia</taxon>
    </lineage>
</organism>
<comment type="caution">
    <text evidence="1">The sequence shown here is derived from an EMBL/GenBank/DDBJ whole genome shotgun (WGS) entry which is preliminary data.</text>
</comment>
<sequence length="63" mass="6813">MPKNLARFQENALPCSTVSTEQALASDGPVSRTLGPQYGGSNPGLVCDLRVFIANYLRFIDVI</sequence>
<dbReference type="Proteomes" id="UP001283361">
    <property type="component" value="Unassembled WGS sequence"/>
</dbReference>
<dbReference type="AlphaFoldDB" id="A0AAE1DR00"/>
<protein>
    <submittedName>
        <fullName evidence="1">Uncharacterized protein</fullName>
    </submittedName>
</protein>
<accession>A0AAE1DR00</accession>
<evidence type="ECO:0000313" key="1">
    <source>
        <dbReference type="EMBL" id="KAK3779085.1"/>
    </source>
</evidence>
<name>A0AAE1DR00_9GAST</name>
<dbReference type="EMBL" id="JAWDGP010002879">
    <property type="protein sequence ID" value="KAK3779085.1"/>
    <property type="molecule type" value="Genomic_DNA"/>
</dbReference>
<reference evidence="1" key="1">
    <citation type="journal article" date="2023" name="G3 (Bethesda)">
        <title>A reference genome for the long-term kleptoplast-retaining sea slug Elysia crispata morphotype clarki.</title>
        <authorList>
            <person name="Eastman K.E."/>
            <person name="Pendleton A.L."/>
            <person name="Shaikh M.A."/>
            <person name="Suttiyut T."/>
            <person name="Ogas R."/>
            <person name="Tomko P."/>
            <person name="Gavelis G."/>
            <person name="Widhalm J.R."/>
            <person name="Wisecaver J.H."/>
        </authorList>
    </citation>
    <scope>NUCLEOTIDE SEQUENCE</scope>
    <source>
        <strain evidence="1">ECLA1</strain>
    </source>
</reference>
<evidence type="ECO:0000313" key="2">
    <source>
        <dbReference type="Proteomes" id="UP001283361"/>
    </source>
</evidence>
<keyword evidence="2" id="KW-1185">Reference proteome</keyword>
<gene>
    <name evidence="1" type="ORF">RRG08_011110</name>
</gene>
<proteinExistence type="predicted"/>